<evidence type="ECO:0000313" key="1">
    <source>
        <dbReference type="EMBL" id="MFD1411533.1"/>
    </source>
</evidence>
<gene>
    <name evidence="1" type="ORF">ACFQ4R_08050</name>
</gene>
<dbReference type="Proteomes" id="UP001597191">
    <property type="component" value="Unassembled WGS sequence"/>
</dbReference>
<evidence type="ECO:0000313" key="2">
    <source>
        <dbReference type="Proteomes" id="UP001597191"/>
    </source>
</evidence>
<dbReference type="RefSeq" id="WP_125650783.1">
    <property type="nucleotide sequence ID" value="NZ_JBHTOH010000080.1"/>
</dbReference>
<keyword evidence="2" id="KW-1185">Reference proteome</keyword>
<protein>
    <recommendedName>
        <fullName evidence="3">DNA-directed RNA polymerase beta subunit</fullName>
    </recommendedName>
</protein>
<dbReference type="EMBL" id="JBHTOH010000080">
    <property type="protein sequence ID" value="MFD1411533.1"/>
    <property type="molecule type" value="Genomic_DNA"/>
</dbReference>
<organism evidence="1 2">
    <name type="scientific">Lapidilactobacillus gannanensis</name>
    <dbReference type="NCBI Taxonomy" id="2486002"/>
    <lineage>
        <taxon>Bacteria</taxon>
        <taxon>Bacillati</taxon>
        <taxon>Bacillota</taxon>
        <taxon>Bacilli</taxon>
        <taxon>Lactobacillales</taxon>
        <taxon>Lactobacillaceae</taxon>
        <taxon>Lapidilactobacillus</taxon>
    </lineage>
</organism>
<sequence>MSDFDETVQQFFKNYHDRGMMKWAGFYLSDHTQQLEKVSRDSHYLPPKQPQLSRDELTVLILKAFNHHLPIIIQLNTITADSEQIQEYQGYITALLEQGIYLGSQQFNLSEIHHIRFKPLTDSNSRSRS</sequence>
<evidence type="ECO:0008006" key="3">
    <source>
        <dbReference type="Google" id="ProtNLM"/>
    </source>
</evidence>
<comment type="caution">
    <text evidence="1">The sequence shown here is derived from an EMBL/GenBank/DDBJ whole genome shotgun (WGS) entry which is preliminary data.</text>
</comment>
<reference evidence="2" key="1">
    <citation type="journal article" date="2019" name="Int. J. Syst. Evol. Microbiol.">
        <title>The Global Catalogue of Microorganisms (GCM) 10K type strain sequencing project: providing services to taxonomists for standard genome sequencing and annotation.</title>
        <authorList>
            <consortium name="The Broad Institute Genomics Platform"/>
            <consortium name="The Broad Institute Genome Sequencing Center for Infectious Disease"/>
            <person name="Wu L."/>
            <person name="Ma J."/>
        </authorList>
    </citation>
    <scope>NUCLEOTIDE SEQUENCE [LARGE SCALE GENOMIC DNA]</scope>
    <source>
        <strain evidence="2">CCM 8937</strain>
    </source>
</reference>
<accession>A0ABW4BPD6</accession>
<proteinExistence type="predicted"/>
<name>A0ABW4BPD6_9LACO</name>